<organism evidence="14 15">
    <name type="scientific">Paracoccus subflavus</name>
    <dbReference type="NCBI Taxonomy" id="2528244"/>
    <lineage>
        <taxon>Bacteria</taxon>
        <taxon>Pseudomonadati</taxon>
        <taxon>Pseudomonadota</taxon>
        <taxon>Alphaproteobacteria</taxon>
        <taxon>Rhodobacterales</taxon>
        <taxon>Paracoccaceae</taxon>
        <taxon>Paracoccus</taxon>
    </lineage>
</organism>
<keyword evidence="9" id="KW-0902">Two-component regulatory system</keyword>
<accession>A0A4Q9FX90</accession>
<evidence type="ECO:0000256" key="3">
    <source>
        <dbReference type="ARBA" id="ARBA00012438"/>
    </source>
</evidence>
<name>A0A4Q9FX90_9RHOB</name>
<proteinExistence type="predicted"/>
<dbReference type="OrthoDB" id="9815202at2"/>
<sequence>MRAEWRDILRSTPMRLTLRLVALFVLISLLTFAATWWLANKTLLDAAESTLDVELDELSASGNAAGIIAAVNMLSAKAEPEDMILRYESANGIVGNYREALPGNGLREFDPTDRSDDLSDRYIVKSRDVPGGVLTVGQSADAFDELREVFGQVLSYTLLPTVLLVLAAGMISARRSARRLAAIEDTLDRLRDGDLSARLPGMPGPADDLSRVGTGIDRLAEAQQASTEALRQVSADIAHDLKTPIQRLSVQLAEARDELPNGASTVALDRAEAEVAGIVSTFQSLLSIAQIEGGSPRARFAPVDLSALAATMAEVYEPAAEESGHNLRIDIGRKAKVMGDRALLGQIIANLIENALRHTPAGSDVALTVDGSRLTVADSGPGIPVDEREKVLRRLYRLDRSRSTPGSGLGLSLVDAVVKLHGGTLELQDNAPGLRVEINLAET</sequence>
<feature type="transmembrane region" description="Helical" evidence="11">
    <location>
        <begin position="20"/>
        <end position="39"/>
    </location>
</feature>
<evidence type="ECO:0000256" key="9">
    <source>
        <dbReference type="ARBA" id="ARBA00023012"/>
    </source>
</evidence>
<feature type="domain" description="Histidine kinase" evidence="12">
    <location>
        <begin position="236"/>
        <end position="443"/>
    </location>
</feature>
<dbReference type="PANTHER" id="PTHR45436:SF8">
    <property type="entry name" value="HISTIDINE KINASE"/>
    <property type="match status" value="1"/>
</dbReference>
<evidence type="ECO:0000313" key="15">
    <source>
        <dbReference type="Proteomes" id="UP000293520"/>
    </source>
</evidence>
<dbReference type="Gene3D" id="3.30.565.10">
    <property type="entry name" value="Histidine kinase-like ATPase, C-terminal domain"/>
    <property type="match status" value="1"/>
</dbReference>
<comment type="caution">
    <text evidence="14">The sequence shown here is derived from an EMBL/GenBank/DDBJ whole genome shotgun (WGS) entry which is preliminary data.</text>
</comment>
<evidence type="ECO:0000259" key="13">
    <source>
        <dbReference type="PROSITE" id="PS50885"/>
    </source>
</evidence>
<keyword evidence="10 11" id="KW-0472">Membrane</keyword>
<dbReference type="Gene3D" id="6.10.340.10">
    <property type="match status" value="1"/>
</dbReference>
<dbReference type="SUPFAM" id="SSF55874">
    <property type="entry name" value="ATPase domain of HSP90 chaperone/DNA topoisomerase II/histidine kinase"/>
    <property type="match status" value="1"/>
</dbReference>
<keyword evidence="8 11" id="KW-1133">Transmembrane helix</keyword>
<evidence type="ECO:0000256" key="1">
    <source>
        <dbReference type="ARBA" id="ARBA00000085"/>
    </source>
</evidence>
<feature type="domain" description="HAMP" evidence="13">
    <location>
        <begin position="174"/>
        <end position="228"/>
    </location>
</feature>
<dbReference type="PROSITE" id="PS50885">
    <property type="entry name" value="HAMP"/>
    <property type="match status" value="1"/>
</dbReference>
<dbReference type="PROSITE" id="PS50109">
    <property type="entry name" value="HIS_KIN"/>
    <property type="match status" value="1"/>
</dbReference>
<keyword evidence="6 11" id="KW-0812">Transmembrane</keyword>
<keyword evidence="7 14" id="KW-0418">Kinase</keyword>
<protein>
    <recommendedName>
        <fullName evidence="3">histidine kinase</fullName>
        <ecNumber evidence="3">2.7.13.3</ecNumber>
    </recommendedName>
</protein>
<evidence type="ECO:0000256" key="6">
    <source>
        <dbReference type="ARBA" id="ARBA00022692"/>
    </source>
</evidence>
<dbReference type="Proteomes" id="UP000293520">
    <property type="component" value="Unassembled WGS sequence"/>
</dbReference>
<dbReference type="InterPro" id="IPR050428">
    <property type="entry name" value="TCS_sensor_his_kinase"/>
</dbReference>
<evidence type="ECO:0000256" key="8">
    <source>
        <dbReference type="ARBA" id="ARBA00022989"/>
    </source>
</evidence>
<comment type="subcellular location">
    <subcellularLocation>
        <location evidence="2">Membrane</location>
    </subcellularLocation>
</comment>
<dbReference type="SMART" id="SM00387">
    <property type="entry name" value="HATPase_c"/>
    <property type="match status" value="1"/>
</dbReference>
<evidence type="ECO:0000256" key="2">
    <source>
        <dbReference type="ARBA" id="ARBA00004370"/>
    </source>
</evidence>
<keyword evidence="4" id="KW-0597">Phosphoprotein</keyword>
<evidence type="ECO:0000256" key="10">
    <source>
        <dbReference type="ARBA" id="ARBA00023136"/>
    </source>
</evidence>
<evidence type="ECO:0000313" key="14">
    <source>
        <dbReference type="EMBL" id="TBN38594.1"/>
    </source>
</evidence>
<dbReference type="EMBL" id="SISK01000009">
    <property type="protein sequence ID" value="TBN38594.1"/>
    <property type="molecule type" value="Genomic_DNA"/>
</dbReference>
<keyword evidence="5" id="KW-0808">Transferase</keyword>
<dbReference type="InterPro" id="IPR005467">
    <property type="entry name" value="His_kinase_dom"/>
</dbReference>
<dbReference type="InterPro" id="IPR036890">
    <property type="entry name" value="HATPase_C_sf"/>
</dbReference>
<dbReference type="InterPro" id="IPR003594">
    <property type="entry name" value="HATPase_dom"/>
</dbReference>
<evidence type="ECO:0000256" key="7">
    <source>
        <dbReference type="ARBA" id="ARBA00022777"/>
    </source>
</evidence>
<dbReference type="GO" id="GO:0005886">
    <property type="term" value="C:plasma membrane"/>
    <property type="evidence" value="ECO:0007669"/>
    <property type="project" value="TreeGrafter"/>
</dbReference>
<gene>
    <name evidence="14" type="ORF">EYE42_11840</name>
</gene>
<evidence type="ECO:0000259" key="12">
    <source>
        <dbReference type="PROSITE" id="PS50109"/>
    </source>
</evidence>
<dbReference type="InterPro" id="IPR003660">
    <property type="entry name" value="HAMP_dom"/>
</dbReference>
<dbReference type="PRINTS" id="PR00344">
    <property type="entry name" value="BCTRLSENSOR"/>
</dbReference>
<dbReference type="GO" id="GO:0000155">
    <property type="term" value="F:phosphorelay sensor kinase activity"/>
    <property type="evidence" value="ECO:0007669"/>
    <property type="project" value="InterPro"/>
</dbReference>
<feature type="transmembrane region" description="Helical" evidence="11">
    <location>
        <begin position="153"/>
        <end position="173"/>
    </location>
</feature>
<reference evidence="14 15" key="1">
    <citation type="submission" date="2019-02" db="EMBL/GenBank/DDBJ databases">
        <title>Paracoccus subflavus sp. nov., isolated from marine sediment of the Pacific Ocean.</title>
        <authorList>
            <person name="Zhang G."/>
        </authorList>
    </citation>
    <scope>NUCLEOTIDE SEQUENCE [LARGE SCALE GENOMIC DNA]</scope>
    <source>
        <strain evidence="14 15">GY0581</strain>
    </source>
</reference>
<comment type="catalytic activity">
    <reaction evidence="1">
        <text>ATP + protein L-histidine = ADP + protein N-phospho-L-histidine.</text>
        <dbReference type="EC" id="2.7.13.3"/>
    </reaction>
</comment>
<dbReference type="InterPro" id="IPR036097">
    <property type="entry name" value="HisK_dim/P_sf"/>
</dbReference>
<dbReference type="EC" id="2.7.13.3" evidence="3"/>
<dbReference type="InterPro" id="IPR004358">
    <property type="entry name" value="Sig_transdc_His_kin-like_C"/>
</dbReference>
<keyword evidence="15" id="KW-1185">Reference proteome</keyword>
<dbReference type="PANTHER" id="PTHR45436">
    <property type="entry name" value="SENSOR HISTIDINE KINASE YKOH"/>
    <property type="match status" value="1"/>
</dbReference>
<dbReference type="SMART" id="SM00388">
    <property type="entry name" value="HisKA"/>
    <property type="match status" value="1"/>
</dbReference>
<dbReference type="Pfam" id="PF02518">
    <property type="entry name" value="HATPase_c"/>
    <property type="match status" value="1"/>
</dbReference>
<dbReference type="InterPro" id="IPR003661">
    <property type="entry name" value="HisK_dim/P_dom"/>
</dbReference>
<evidence type="ECO:0000256" key="4">
    <source>
        <dbReference type="ARBA" id="ARBA00022553"/>
    </source>
</evidence>
<dbReference type="AlphaFoldDB" id="A0A4Q9FX90"/>
<dbReference type="SUPFAM" id="SSF47384">
    <property type="entry name" value="Homodimeric domain of signal transducing histidine kinase"/>
    <property type="match status" value="1"/>
</dbReference>
<dbReference type="CDD" id="cd00082">
    <property type="entry name" value="HisKA"/>
    <property type="match status" value="1"/>
</dbReference>
<evidence type="ECO:0000256" key="5">
    <source>
        <dbReference type="ARBA" id="ARBA00022679"/>
    </source>
</evidence>
<dbReference type="RefSeq" id="WP_130991547.1">
    <property type="nucleotide sequence ID" value="NZ_SISK01000009.1"/>
</dbReference>
<evidence type="ECO:0000256" key="11">
    <source>
        <dbReference type="SAM" id="Phobius"/>
    </source>
</evidence>